<evidence type="ECO:0000313" key="6">
    <source>
        <dbReference type="EMBL" id="MDQ0473759.1"/>
    </source>
</evidence>
<gene>
    <name evidence="6" type="ORF">QO011_006795</name>
</gene>
<evidence type="ECO:0000256" key="2">
    <source>
        <dbReference type="ARBA" id="ARBA00022670"/>
    </source>
</evidence>
<evidence type="ECO:0000256" key="4">
    <source>
        <dbReference type="ARBA" id="ARBA00022807"/>
    </source>
</evidence>
<keyword evidence="7" id="KW-1185">Reference proteome</keyword>
<evidence type="ECO:0000256" key="3">
    <source>
        <dbReference type="ARBA" id="ARBA00022801"/>
    </source>
</evidence>
<dbReference type="InterPro" id="IPR041382">
    <property type="entry name" value="SH3_16"/>
</dbReference>
<reference evidence="6 7" key="1">
    <citation type="submission" date="2023-07" db="EMBL/GenBank/DDBJ databases">
        <title>Genomic Encyclopedia of Type Strains, Phase IV (KMG-IV): sequencing the most valuable type-strain genomes for metagenomic binning, comparative biology and taxonomic classification.</title>
        <authorList>
            <person name="Goeker M."/>
        </authorList>
    </citation>
    <scope>NUCLEOTIDE SEQUENCE [LARGE SCALE GENOMIC DNA]</scope>
    <source>
        <strain evidence="6 7">DSM 19619</strain>
    </source>
</reference>
<dbReference type="EMBL" id="JAUSVX010000018">
    <property type="protein sequence ID" value="MDQ0473759.1"/>
    <property type="molecule type" value="Genomic_DNA"/>
</dbReference>
<dbReference type="SUPFAM" id="SSF54001">
    <property type="entry name" value="Cysteine proteinases"/>
    <property type="match status" value="1"/>
</dbReference>
<comment type="caution">
    <text evidence="6">The sequence shown here is derived from an EMBL/GenBank/DDBJ whole genome shotgun (WGS) entry which is preliminary data.</text>
</comment>
<dbReference type="InterPro" id="IPR051794">
    <property type="entry name" value="PG_Endopeptidase_C40"/>
</dbReference>
<evidence type="ECO:0000313" key="7">
    <source>
        <dbReference type="Proteomes" id="UP001242480"/>
    </source>
</evidence>
<evidence type="ECO:0000259" key="5">
    <source>
        <dbReference type="PROSITE" id="PS51935"/>
    </source>
</evidence>
<sequence length="278" mass="29333">MNAFDRRLVPARPDLAAEHLRGTVEAARFVPGVARRVIETAIALRREPDPTTSLDTEALFGEAVTIYDEAEGWAWGQLARDGYVGWMPANGLGAPAPPTHRVGAVRTFLYPTPSIRQPYLMALSLGSEVRVTGQDGLFLALAGGGFVFARHLQPLGSVENDPVGVAEQFLGVPYLWGGKTSLGLDCSALVQTALHACGIACPRDSDMQAQGLGSPIALAEARRGDLLAWKGHVALVRDGETMIHANGHTMTVAIEGLAAGIDRIAASGDPLAAVKRLG</sequence>
<comment type="similarity">
    <text evidence="1">Belongs to the peptidase C40 family.</text>
</comment>
<keyword evidence="3 6" id="KW-0378">Hydrolase</keyword>
<protein>
    <submittedName>
        <fullName evidence="6">Cell wall-associated NlpC family hydrolase</fullName>
    </submittedName>
</protein>
<dbReference type="InterPro" id="IPR000064">
    <property type="entry name" value="NLP_P60_dom"/>
</dbReference>
<dbReference type="InterPro" id="IPR038765">
    <property type="entry name" value="Papain-like_cys_pep_sf"/>
</dbReference>
<dbReference type="RefSeq" id="WP_307282381.1">
    <property type="nucleotide sequence ID" value="NZ_JAUSVX010000018.1"/>
</dbReference>
<keyword evidence="2" id="KW-0645">Protease</keyword>
<evidence type="ECO:0000256" key="1">
    <source>
        <dbReference type="ARBA" id="ARBA00007074"/>
    </source>
</evidence>
<dbReference type="PANTHER" id="PTHR47359">
    <property type="entry name" value="PEPTIDOGLYCAN DL-ENDOPEPTIDASE CWLO"/>
    <property type="match status" value="1"/>
</dbReference>
<organism evidence="6 7">
    <name type="scientific">Labrys wisconsinensis</name>
    <dbReference type="NCBI Taxonomy" id="425677"/>
    <lineage>
        <taxon>Bacteria</taxon>
        <taxon>Pseudomonadati</taxon>
        <taxon>Pseudomonadota</taxon>
        <taxon>Alphaproteobacteria</taxon>
        <taxon>Hyphomicrobiales</taxon>
        <taxon>Xanthobacteraceae</taxon>
        <taxon>Labrys</taxon>
    </lineage>
</organism>
<dbReference type="Pfam" id="PF18348">
    <property type="entry name" value="SH3_16"/>
    <property type="match status" value="1"/>
</dbReference>
<name>A0ABU0JKG5_9HYPH</name>
<dbReference type="Gene3D" id="2.30.30.40">
    <property type="entry name" value="SH3 Domains"/>
    <property type="match status" value="1"/>
</dbReference>
<accession>A0ABU0JKG5</accession>
<dbReference type="PANTHER" id="PTHR47359:SF3">
    <property type="entry name" value="NLP_P60 DOMAIN-CONTAINING PROTEIN-RELATED"/>
    <property type="match status" value="1"/>
</dbReference>
<feature type="domain" description="NlpC/P60" evidence="5">
    <location>
        <begin position="156"/>
        <end position="278"/>
    </location>
</feature>
<keyword evidence="4" id="KW-0788">Thiol protease</keyword>
<dbReference type="Proteomes" id="UP001242480">
    <property type="component" value="Unassembled WGS sequence"/>
</dbReference>
<dbReference type="GO" id="GO:0016787">
    <property type="term" value="F:hydrolase activity"/>
    <property type="evidence" value="ECO:0007669"/>
    <property type="project" value="UniProtKB-KW"/>
</dbReference>
<dbReference type="Gene3D" id="3.90.1720.10">
    <property type="entry name" value="endopeptidase domain like (from Nostoc punctiforme)"/>
    <property type="match status" value="1"/>
</dbReference>
<dbReference type="PROSITE" id="PS51935">
    <property type="entry name" value="NLPC_P60"/>
    <property type="match status" value="1"/>
</dbReference>
<proteinExistence type="inferred from homology"/>
<dbReference type="Pfam" id="PF00877">
    <property type="entry name" value="NLPC_P60"/>
    <property type="match status" value="1"/>
</dbReference>